<proteinExistence type="inferred from homology"/>
<dbReference type="NCBIfam" id="TIGR03426">
    <property type="entry name" value="shape_MreD"/>
    <property type="match status" value="1"/>
</dbReference>
<feature type="transmembrane region" description="Helical" evidence="8">
    <location>
        <begin position="30"/>
        <end position="56"/>
    </location>
</feature>
<gene>
    <name evidence="9" type="ORF">HNR23_000915</name>
</gene>
<evidence type="ECO:0000256" key="4">
    <source>
        <dbReference type="ARBA" id="ARBA00022692"/>
    </source>
</evidence>
<evidence type="ECO:0000256" key="6">
    <source>
        <dbReference type="ARBA" id="ARBA00022989"/>
    </source>
</evidence>
<organism evidence="9 10">
    <name type="scientific">Nocardiopsis mwathae</name>
    <dbReference type="NCBI Taxonomy" id="1472723"/>
    <lineage>
        <taxon>Bacteria</taxon>
        <taxon>Bacillati</taxon>
        <taxon>Actinomycetota</taxon>
        <taxon>Actinomycetes</taxon>
        <taxon>Streptosporangiales</taxon>
        <taxon>Nocardiopsidaceae</taxon>
        <taxon>Nocardiopsis</taxon>
    </lineage>
</organism>
<keyword evidence="4 8" id="KW-0812">Transmembrane</keyword>
<comment type="similarity">
    <text evidence="2">Belongs to the MreD family.</text>
</comment>
<feature type="transmembrane region" description="Helical" evidence="8">
    <location>
        <begin position="93"/>
        <end position="114"/>
    </location>
</feature>
<dbReference type="GO" id="GO:0008360">
    <property type="term" value="P:regulation of cell shape"/>
    <property type="evidence" value="ECO:0007669"/>
    <property type="project" value="UniProtKB-KW"/>
</dbReference>
<comment type="caution">
    <text evidence="9">The sequence shown here is derived from an EMBL/GenBank/DDBJ whole genome shotgun (WGS) entry which is preliminary data.</text>
</comment>
<evidence type="ECO:0000256" key="2">
    <source>
        <dbReference type="ARBA" id="ARBA00007776"/>
    </source>
</evidence>
<feature type="transmembrane region" description="Helical" evidence="8">
    <location>
        <begin position="126"/>
        <end position="146"/>
    </location>
</feature>
<evidence type="ECO:0000256" key="1">
    <source>
        <dbReference type="ARBA" id="ARBA00004651"/>
    </source>
</evidence>
<reference evidence="9 10" key="1">
    <citation type="submission" date="2020-08" db="EMBL/GenBank/DDBJ databases">
        <title>Sequencing the genomes of 1000 actinobacteria strains.</title>
        <authorList>
            <person name="Klenk H.-P."/>
        </authorList>
    </citation>
    <scope>NUCLEOTIDE SEQUENCE [LARGE SCALE GENOMIC DNA]</scope>
    <source>
        <strain evidence="9 10">DSM 46659</strain>
    </source>
</reference>
<feature type="transmembrane region" description="Helical" evidence="8">
    <location>
        <begin position="68"/>
        <end position="87"/>
    </location>
</feature>
<dbReference type="EMBL" id="JACHDS010000001">
    <property type="protein sequence ID" value="MBB6170855.1"/>
    <property type="molecule type" value="Genomic_DNA"/>
</dbReference>
<sequence>MTTVLLVTAVLAQAAVVNRLPLPWGVGPDLVVLTVTAVALASTPMTGAFVGFTAGLAMDVLPPADHEVGRYALVLCLAGYLAGWAPTFGMRSYSVAALAAFGVATGFALIGLVIGDPRFSLGGASWTILLSVVVTMLVSPLVLHPVGKIMRYLSRDDFGSVAGAPWAAGSLRR</sequence>
<dbReference type="InterPro" id="IPR007227">
    <property type="entry name" value="Cell_shape_determining_MreD"/>
</dbReference>
<dbReference type="RefSeq" id="WP_343070420.1">
    <property type="nucleotide sequence ID" value="NZ_JACHDS010000001.1"/>
</dbReference>
<dbReference type="AlphaFoldDB" id="A0A7X0D496"/>
<dbReference type="GO" id="GO:0005886">
    <property type="term" value="C:plasma membrane"/>
    <property type="evidence" value="ECO:0007669"/>
    <property type="project" value="UniProtKB-SubCell"/>
</dbReference>
<evidence type="ECO:0000256" key="3">
    <source>
        <dbReference type="ARBA" id="ARBA00022475"/>
    </source>
</evidence>
<accession>A0A7X0D496</accession>
<evidence type="ECO:0000313" key="10">
    <source>
        <dbReference type="Proteomes" id="UP000546642"/>
    </source>
</evidence>
<keyword evidence="7 8" id="KW-0472">Membrane</keyword>
<evidence type="ECO:0000256" key="5">
    <source>
        <dbReference type="ARBA" id="ARBA00022960"/>
    </source>
</evidence>
<comment type="subcellular location">
    <subcellularLocation>
        <location evidence="1">Cell membrane</location>
        <topology evidence="1">Multi-pass membrane protein</topology>
    </subcellularLocation>
</comment>
<dbReference type="Proteomes" id="UP000546642">
    <property type="component" value="Unassembled WGS sequence"/>
</dbReference>
<keyword evidence="10" id="KW-1185">Reference proteome</keyword>
<protein>
    <submittedName>
        <fullName evidence="9">Rod shape-determining protein MreD</fullName>
    </submittedName>
</protein>
<keyword evidence="5" id="KW-0133">Cell shape</keyword>
<name>A0A7X0D496_9ACTN</name>
<evidence type="ECO:0000256" key="8">
    <source>
        <dbReference type="SAM" id="Phobius"/>
    </source>
</evidence>
<evidence type="ECO:0000256" key="7">
    <source>
        <dbReference type="ARBA" id="ARBA00023136"/>
    </source>
</evidence>
<keyword evidence="3" id="KW-1003">Cell membrane</keyword>
<evidence type="ECO:0000313" key="9">
    <source>
        <dbReference type="EMBL" id="MBB6170855.1"/>
    </source>
</evidence>
<keyword evidence="6 8" id="KW-1133">Transmembrane helix</keyword>